<dbReference type="PANTHER" id="PTHR13325">
    <property type="entry name" value="PROTEASE M50 MEMBRANE-BOUND TRANSCRIPTION FACTOR SITE 2 PROTEASE"/>
    <property type="match status" value="1"/>
</dbReference>
<evidence type="ECO:0000256" key="10">
    <source>
        <dbReference type="SAM" id="Phobius"/>
    </source>
</evidence>
<accession>A0A7R9A5P1</accession>
<proteinExistence type="predicted"/>
<keyword evidence="7 10" id="KW-0472">Membrane</keyword>
<feature type="transmembrane region" description="Helical" evidence="10">
    <location>
        <begin position="186"/>
        <end position="208"/>
    </location>
</feature>
<dbReference type="GO" id="GO:0031293">
    <property type="term" value="P:membrane protein intracellular domain proteolysis"/>
    <property type="evidence" value="ECO:0007669"/>
    <property type="project" value="TreeGrafter"/>
</dbReference>
<evidence type="ECO:0000256" key="8">
    <source>
        <dbReference type="ARBA" id="ARBA00032658"/>
    </source>
</evidence>
<feature type="chain" id="PRO_5036209704" description="Membrane-bound transcription factor site-2 protease" evidence="11">
    <location>
        <begin position="27"/>
        <end position="495"/>
    </location>
</feature>
<protein>
    <recommendedName>
        <fullName evidence="4">Membrane-bound transcription factor site-2 protease</fullName>
        <ecNumber evidence="3">3.4.24.85</ecNumber>
    </recommendedName>
    <alternativeName>
        <fullName evidence="8">Endopeptidase S2P</fullName>
    </alternativeName>
</protein>
<dbReference type="PANTHER" id="PTHR13325:SF3">
    <property type="entry name" value="MEMBRANE-BOUND TRANSCRIPTION FACTOR SITE-2 PROTEASE"/>
    <property type="match status" value="1"/>
</dbReference>
<dbReference type="GO" id="GO:0016020">
    <property type="term" value="C:membrane"/>
    <property type="evidence" value="ECO:0007669"/>
    <property type="project" value="InterPro"/>
</dbReference>
<keyword evidence="5 10" id="KW-0812">Transmembrane</keyword>
<evidence type="ECO:0000256" key="3">
    <source>
        <dbReference type="ARBA" id="ARBA00012347"/>
    </source>
</evidence>
<feature type="transmembrane region" description="Helical" evidence="10">
    <location>
        <begin position="70"/>
        <end position="95"/>
    </location>
</feature>
<dbReference type="PRINTS" id="PR01000">
    <property type="entry name" value="SREBPS2PTASE"/>
</dbReference>
<evidence type="ECO:0000256" key="7">
    <source>
        <dbReference type="ARBA" id="ARBA00023136"/>
    </source>
</evidence>
<feature type="transmembrane region" description="Helical" evidence="10">
    <location>
        <begin position="426"/>
        <end position="448"/>
    </location>
</feature>
<dbReference type="GO" id="GO:0005737">
    <property type="term" value="C:cytoplasm"/>
    <property type="evidence" value="ECO:0007669"/>
    <property type="project" value="TreeGrafter"/>
</dbReference>
<evidence type="ECO:0000313" key="14">
    <source>
        <dbReference type="Proteomes" id="UP000677054"/>
    </source>
</evidence>
<dbReference type="GO" id="GO:1905897">
    <property type="term" value="P:regulation of response to endoplasmic reticulum stress"/>
    <property type="evidence" value="ECO:0007669"/>
    <property type="project" value="TreeGrafter"/>
</dbReference>
<evidence type="ECO:0000256" key="5">
    <source>
        <dbReference type="ARBA" id="ARBA00022692"/>
    </source>
</evidence>
<evidence type="ECO:0000313" key="13">
    <source>
        <dbReference type="EMBL" id="CAD7249165.1"/>
    </source>
</evidence>
<dbReference type="GO" id="GO:0004222">
    <property type="term" value="F:metalloendopeptidase activity"/>
    <property type="evidence" value="ECO:0007669"/>
    <property type="project" value="InterPro"/>
</dbReference>
<dbReference type="EC" id="3.4.24.85" evidence="3"/>
<name>A0A7R9A5P1_9CRUS</name>
<feature type="transmembrane region" description="Helical" evidence="10">
    <location>
        <begin position="476"/>
        <end position="494"/>
    </location>
</feature>
<evidence type="ECO:0000256" key="9">
    <source>
        <dbReference type="ARBA" id="ARBA00045828"/>
    </source>
</evidence>
<dbReference type="InterPro" id="IPR008915">
    <property type="entry name" value="Peptidase_M50"/>
</dbReference>
<evidence type="ECO:0000256" key="4">
    <source>
        <dbReference type="ARBA" id="ARBA00014400"/>
    </source>
</evidence>
<feature type="domain" description="Peptidase M50" evidence="12">
    <location>
        <begin position="125"/>
        <end position="469"/>
    </location>
</feature>
<evidence type="ECO:0000256" key="1">
    <source>
        <dbReference type="ARBA" id="ARBA00001350"/>
    </source>
</evidence>
<dbReference type="EMBL" id="CAJPEV010002164">
    <property type="protein sequence ID" value="CAG0895930.1"/>
    <property type="molecule type" value="Genomic_DNA"/>
</dbReference>
<comment type="function">
    <text evidence="9">Zinc metalloprotease that mediates intramembrane proteolysis of proteins such as ATF6, ATF6B, SREBF1/SREBP1 and SREBF2/SREBP2. Catalyzes the second step in the proteolytic activation of the sterol regulatory element-binding proteins (SREBPs) SREBF1/SREBP1 and SREBF2/SREBP2: cleaves SREBPs within the first transmembrane segment, thereby releasing the N-terminal segment with a portion of the transmembrane segment attached. Mature N-terminal SREBP fragments shuttle to the nucleus and activate gene transcription. Also mediates the second step in the proteolytic activation of the cyclic AMP-dependent transcription factor ATF-6 (ATF6 and ATF6B). Involved in intramembrane proteolysis during bone formation. In astrocytes and osteoblasts, upon DNA damage and ER stress, mediates the second step of the regulated intramembrane proteolytic activation of the transcription factor CREB3L1, leading to the inhibition of cell-cycle progression.</text>
</comment>
<evidence type="ECO:0000256" key="2">
    <source>
        <dbReference type="ARBA" id="ARBA00004127"/>
    </source>
</evidence>
<evidence type="ECO:0000259" key="12">
    <source>
        <dbReference type="Pfam" id="PF02163"/>
    </source>
</evidence>
<keyword evidence="14" id="KW-1185">Reference proteome</keyword>
<evidence type="ECO:0000256" key="6">
    <source>
        <dbReference type="ARBA" id="ARBA00022989"/>
    </source>
</evidence>
<feature type="signal peptide" evidence="11">
    <location>
        <begin position="1"/>
        <end position="26"/>
    </location>
</feature>
<dbReference type="InterPro" id="IPR001193">
    <property type="entry name" value="MBTPS2"/>
</dbReference>
<dbReference type="AlphaFoldDB" id="A0A7R9A5P1"/>
<comment type="catalytic activity">
    <reaction evidence="1">
        <text>Cleaves several transcription factors that are type-2 transmembrane proteins within membrane-spanning domains. Known substrates include sterol regulatory element-binding protein (SREBP) -1, SREBP-2 and forms of the transcriptional activator ATF6. SREBP-2 is cleaved at the site 477-DRSRILL-|-CVLTFLCLSFNPLTSLLQWGGA-505. The residues Asn-Pro, 11 residues distal to the site of cleavage in the membrane-spanning domain, are important for cleavage by S2P endopeptidase. Replacement of either of these residues does not prevent cleavage, but there is no cleavage if both of these residues are replaced.</text>
        <dbReference type="EC" id="3.4.24.85"/>
    </reaction>
</comment>
<reference evidence="13" key="1">
    <citation type="submission" date="2020-11" db="EMBL/GenBank/DDBJ databases">
        <authorList>
            <person name="Tran Van P."/>
        </authorList>
    </citation>
    <scope>NUCLEOTIDE SEQUENCE</scope>
</reference>
<dbReference type="GO" id="GO:0012505">
    <property type="term" value="C:endomembrane system"/>
    <property type="evidence" value="ECO:0007669"/>
    <property type="project" value="UniProtKB-SubCell"/>
</dbReference>
<comment type="subcellular location">
    <subcellularLocation>
        <location evidence="2">Endomembrane system</location>
        <topology evidence="2">Multi-pass membrane protein</topology>
    </subcellularLocation>
</comment>
<sequence length="495" mass="55784">MNVLLFIFFFLCFQFLLFLVATKTQSGSSWTSRNNINIHAFGISWQTTKFQGFFEALTNEVNTRRFLLHWFRLGTLLTAFLIPCALYFLLSTLYYHIKSHEDHAGGLIFEPVIPGVTAPWHSVIYFAPILLLGSFVHELGHALAASVEGISVEKVGIVTILFLPATWVQLSPLHMQSLYPWKRLRILCAGVLHNVALSFVALLFYLTLPHVMLPFYSSHEVATVVHIKEGSVLSGEKGLQPGDILLGVNNCTLTPDALKFQACLELPMGQHIISLYIQFSFNREKKLWETFDCTISDDVVIHEGDWLKCCRKEVYHTHLCFEYKPKKEQMVLETVPYACLPIRKVVASSSGFCSDSSDCSEGSFCFHSAENDSLFVLWMNQSHSWNVLFLGSKDGLLSSFTIRWEQIYIPLYSVIPSAIPDVLGKVFYYVCSISCALALLNAFPCFWFDGQHILSTACDIVFSGIHLEKRLRISRAITVGATAFLILSLVSTLIS</sequence>
<gene>
    <name evidence="13" type="ORF">DSTB1V02_LOCUS8965</name>
</gene>
<dbReference type="Pfam" id="PF02163">
    <property type="entry name" value="Peptidase_M50"/>
    <property type="match status" value="1"/>
</dbReference>
<feature type="transmembrane region" description="Helical" evidence="10">
    <location>
        <begin position="155"/>
        <end position="174"/>
    </location>
</feature>
<dbReference type="EMBL" id="LR901681">
    <property type="protein sequence ID" value="CAD7249165.1"/>
    <property type="molecule type" value="Genomic_DNA"/>
</dbReference>
<dbReference type="Proteomes" id="UP000677054">
    <property type="component" value="Unassembled WGS sequence"/>
</dbReference>
<feature type="transmembrane region" description="Helical" evidence="10">
    <location>
        <begin position="107"/>
        <end position="135"/>
    </location>
</feature>
<keyword evidence="11" id="KW-0732">Signal</keyword>
<evidence type="ECO:0000256" key="11">
    <source>
        <dbReference type="SAM" id="SignalP"/>
    </source>
</evidence>
<keyword evidence="6 10" id="KW-1133">Transmembrane helix</keyword>
<organism evidence="13">
    <name type="scientific">Darwinula stevensoni</name>
    <dbReference type="NCBI Taxonomy" id="69355"/>
    <lineage>
        <taxon>Eukaryota</taxon>
        <taxon>Metazoa</taxon>
        <taxon>Ecdysozoa</taxon>
        <taxon>Arthropoda</taxon>
        <taxon>Crustacea</taxon>
        <taxon>Oligostraca</taxon>
        <taxon>Ostracoda</taxon>
        <taxon>Podocopa</taxon>
        <taxon>Podocopida</taxon>
        <taxon>Darwinulocopina</taxon>
        <taxon>Darwinuloidea</taxon>
        <taxon>Darwinulidae</taxon>
        <taxon>Darwinula</taxon>
    </lineage>
</organism>
<dbReference type="OrthoDB" id="69989at2759"/>